<feature type="non-terminal residue" evidence="1">
    <location>
        <position position="60"/>
    </location>
</feature>
<gene>
    <name evidence="1" type="ORF">METZ01_LOCUS459155</name>
</gene>
<evidence type="ECO:0000313" key="1">
    <source>
        <dbReference type="EMBL" id="SVE06301.1"/>
    </source>
</evidence>
<dbReference type="EMBL" id="UINC01191584">
    <property type="protein sequence ID" value="SVE06301.1"/>
    <property type="molecule type" value="Genomic_DNA"/>
</dbReference>
<proteinExistence type="predicted"/>
<reference evidence="1" key="1">
    <citation type="submission" date="2018-05" db="EMBL/GenBank/DDBJ databases">
        <authorList>
            <person name="Lanie J.A."/>
            <person name="Ng W.-L."/>
            <person name="Kazmierczak K.M."/>
            <person name="Andrzejewski T.M."/>
            <person name="Davidsen T.M."/>
            <person name="Wayne K.J."/>
            <person name="Tettelin H."/>
            <person name="Glass J.I."/>
            <person name="Rusch D."/>
            <person name="Podicherti R."/>
            <person name="Tsui H.-C.T."/>
            <person name="Winkler M.E."/>
        </authorList>
    </citation>
    <scope>NUCLEOTIDE SEQUENCE</scope>
</reference>
<sequence>MFDDLKTFMWFLRKGPKFYATMMAQIFRKFRPNRESPLNKQIKDIAEKWCEKHLVSYEEC</sequence>
<name>A0A383AFC7_9ZZZZ</name>
<accession>A0A383AFC7</accession>
<dbReference type="AlphaFoldDB" id="A0A383AFC7"/>
<protein>
    <submittedName>
        <fullName evidence="1">Uncharacterized protein</fullName>
    </submittedName>
</protein>
<organism evidence="1">
    <name type="scientific">marine metagenome</name>
    <dbReference type="NCBI Taxonomy" id="408172"/>
    <lineage>
        <taxon>unclassified sequences</taxon>
        <taxon>metagenomes</taxon>
        <taxon>ecological metagenomes</taxon>
    </lineage>
</organism>